<feature type="transmembrane region" description="Helical" evidence="1">
    <location>
        <begin position="138"/>
        <end position="158"/>
    </location>
</feature>
<dbReference type="GO" id="GO:0017004">
    <property type="term" value="P:cytochrome complex assembly"/>
    <property type="evidence" value="ECO:0007669"/>
    <property type="project" value="InterPro"/>
</dbReference>
<dbReference type="PANTHER" id="PTHR38034:SF1">
    <property type="entry name" value="INNER MEMBRANE PROTEIN YPJD"/>
    <property type="match status" value="1"/>
</dbReference>
<dbReference type="InterPro" id="IPR052372">
    <property type="entry name" value="YpjD/HemX"/>
</dbReference>
<feature type="transmembrane region" description="Helical" evidence="1">
    <location>
        <begin position="46"/>
        <end position="65"/>
    </location>
</feature>
<dbReference type="AlphaFoldDB" id="A0A975F9Y2"/>
<feature type="domain" description="Cytochrome c assembly protein" evidence="2">
    <location>
        <begin position="51"/>
        <end position="271"/>
    </location>
</feature>
<dbReference type="PANTHER" id="PTHR38034">
    <property type="entry name" value="INNER MEMBRANE PROTEIN YPJD"/>
    <property type="match status" value="1"/>
</dbReference>
<dbReference type="Pfam" id="PF01578">
    <property type="entry name" value="Cytochrom_C_asm"/>
    <property type="match status" value="1"/>
</dbReference>
<feature type="transmembrane region" description="Helical" evidence="1">
    <location>
        <begin position="184"/>
        <end position="207"/>
    </location>
</feature>
<proteinExistence type="predicted"/>
<dbReference type="EMBL" id="CP072793">
    <property type="protein sequence ID" value="QTR53987.1"/>
    <property type="molecule type" value="Genomic_DNA"/>
</dbReference>
<dbReference type="InterPro" id="IPR002541">
    <property type="entry name" value="Cyt_c_assembly"/>
</dbReference>
<accession>A0A975F9Y2</accession>
<evidence type="ECO:0000256" key="1">
    <source>
        <dbReference type="SAM" id="Phobius"/>
    </source>
</evidence>
<name>A0A975F9Y2_9GAMM</name>
<keyword evidence="4" id="KW-1185">Reference proteome</keyword>
<keyword evidence="1" id="KW-0812">Transmembrane</keyword>
<gene>
    <name evidence="3" type="primary">ccsA</name>
    <name evidence="3" type="ORF">J9260_02545</name>
</gene>
<feature type="transmembrane region" description="Helical" evidence="1">
    <location>
        <begin position="101"/>
        <end position="118"/>
    </location>
</feature>
<protein>
    <submittedName>
        <fullName evidence="3">Cytochrome c biogenesis protein CcsA</fullName>
    </submittedName>
</protein>
<dbReference type="GO" id="GO:0020037">
    <property type="term" value="F:heme binding"/>
    <property type="evidence" value="ECO:0007669"/>
    <property type="project" value="InterPro"/>
</dbReference>
<feature type="transmembrane region" description="Helical" evidence="1">
    <location>
        <begin position="77"/>
        <end position="94"/>
    </location>
</feature>
<reference evidence="3" key="1">
    <citation type="submission" date="2021-04" db="EMBL/GenBank/DDBJ databases">
        <title>Genomics, taxonomy and metabolism of representatives of sulfur bacteria of the genus Thiothrix: Thiothrix fructosivorans QT, Thiothrix unzii A1T and three new species, Thiothrix subterranea sp. nov., Thiothrix litoralis sp. nov. and 'Candidatus Thiothrix anitrata' sp. nov.</title>
        <authorList>
            <person name="Ravin N.V."/>
            <person name="Smolyakov D."/>
            <person name="Rudenko T.S."/>
            <person name="Mardanov A.V."/>
            <person name="Beletsky A.V."/>
            <person name="Markov N.D."/>
            <person name="Fomenkov A.I."/>
            <person name="Roberts R.J."/>
            <person name="Karnachuk O.V."/>
            <person name="Novikov A."/>
            <person name="Grabovich M.Y."/>
        </authorList>
    </citation>
    <scope>NUCLEOTIDE SEQUENCE</scope>
    <source>
        <strain evidence="3">A1</strain>
    </source>
</reference>
<evidence type="ECO:0000313" key="3">
    <source>
        <dbReference type="EMBL" id="QTR53987.1"/>
    </source>
</evidence>
<sequence>MIITFNLFAIPNLLAMLAWLATWLLIGVRLRNRLQGQPQEYRQLLIVVWLLALGMHGWTILHAISQTPGITIDFARASSIVMWLCSVLLFITMLRRPLETLGIFVVPFTLSAMLLPLINEGNSAALDLRNGLGVHIFTSLLAYSMLTLAALQALLLAWQNKHLHNHNPGGLIRTLPPLLDMEALLFKLILLGVMLLSAGLLSGALYVDNLFSQHLVHKTVLSIIALLVFATLLAGHWRYGWRGRIAIRWTLSGFFILMLAFFGSKFVLEFLVKSS</sequence>
<evidence type="ECO:0000259" key="2">
    <source>
        <dbReference type="Pfam" id="PF01578"/>
    </source>
</evidence>
<feature type="transmembrane region" description="Helical" evidence="1">
    <location>
        <begin position="6"/>
        <end position="26"/>
    </location>
</feature>
<evidence type="ECO:0000313" key="4">
    <source>
        <dbReference type="Proteomes" id="UP000672009"/>
    </source>
</evidence>
<keyword evidence="1" id="KW-1133">Transmembrane helix</keyword>
<organism evidence="3 4">
    <name type="scientific">Thiothrix unzii</name>
    <dbReference type="NCBI Taxonomy" id="111769"/>
    <lineage>
        <taxon>Bacteria</taxon>
        <taxon>Pseudomonadati</taxon>
        <taxon>Pseudomonadota</taxon>
        <taxon>Gammaproteobacteria</taxon>
        <taxon>Thiotrichales</taxon>
        <taxon>Thiotrichaceae</taxon>
        <taxon>Thiothrix</taxon>
    </lineage>
</organism>
<dbReference type="Proteomes" id="UP000672009">
    <property type="component" value="Chromosome"/>
</dbReference>
<dbReference type="RefSeq" id="WP_210219494.1">
    <property type="nucleotide sequence ID" value="NZ_CP072793.1"/>
</dbReference>
<keyword evidence="1" id="KW-0472">Membrane</keyword>
<feature type="transmembrane region" description="Helical" evidence="1">
    <location>
        <begin position="219"/>
        <end position="237"/>
    </location>
</feature>
<feature type="transmembrane region" description="Helical" evidence="1">
    <location>
        <begin position="249"/>
        <end position="268"/>
    </location>
</feature>
<dbReference type="KEGG" id="tun:J9260_02545"/>